<dbReference type="Proteomes" id="UP001310386">
    <property type="component" value="Unassembled WGS sequence"/>
</dbReference>
<dbReference type="Gene3D" id="1.10.150.130">
    <property type="match status" value="1"/>
</dbReference>
<keyword evidence="2" id="KW-0229">DNA integration</keyword>
<dbReference type="PROSITE" id="PS51900">
    <property type="entry name" value="CB"/>
    <property type="match status" value="1"/>
</dbReference>
<keyword evidence="4" id="KW-0233">DNA recombination</keyword>
<evidence type="ECO:0000259" key="7">
    <source>
        <dbReference type="PROSITE" id="PS51900"/>
    </source>
</evidence>
<dbReference type="PANTHER" id="PTHR30349">
    <property type="entry name" value="PHAGE INTEGRASE-RELATED"/>
    <property type="match status" value="1"/>
</dbReference>
<dbReference type="InterPro" id="IPR044068">
    <property type="entry name" value="CB"/>
</dbReference>
<comment type="similarity">
    <text evidence="1">Belongs to the 'phage' integrase family.</text>
</comment>
<dbReference type="PROSITE" id="PS51898">
    <property type="entry name" value="TYR_RECOMBINASE"/>
    <property type="match status" value="1"/>
</dbReference>
<accession>A0ABU5ZMI6</accession>
<gene>
    <name evidence="8" type="ORF">VF724_19060</name>
</gene>
<dbReference type="InterPro" id="IPR011010">
    <property type="entry name" value="DNA_brk_join_enz"/>
</dbReference>
<evidence type="ECO:0000313" key="9">
    <source>
        <dbReference type="Proteomes" id="UP001310386"/>
    </source>
</evidence>
<dbReference type="PANTHER" id="PTHR30349:SF41">
    <property type="entry name" value="INTEGRASE_RECOMBINASE PROTEIN MJ0367-RELATED"/>
    <property type="match status" value="1"/>
</dbReference>
<dbReference type="InterPro" id="IPR010998">
    <property type="entry name" value="Integrase_recombinase_N"/>
</dbReference>
<sequence>MARRNNSLLSPIQTVEPQTQQITFDQAVRSFILHNRAKNLSPNSLEFYEYNLHYMQKVFQEQNIPLDYRNITGKQIKQHFTSYMLDKGLASNTINGRLKSCKAFFTYLYEEKMTAHNVSEQFDLVIAEKKMIQTLTKEQVILLLNQPDRNTFSGLRDYTLMMVLLETGMRIGECIALEIDDVNLKECEIRIKMGKGRKARRVPIQKTCVQVLKSYLAERGELETKALFVNIDNKPLHRRTIQENIQEYGKAAQITSARVSPHTFRHTMAKFYIINGGDIFTLQQILGHSSLEMVRYYVELFSTDIHQQHQKYSPVENMGLTRKSKRG</sequence>
<proteinExistence type="inferred from homology"/>
<evidence type="ECO:0000256" key="5">
    <source>
        <dbReference type="PROSITE-ProRule" id="PRU01248"/>
    </source>
</evidence>
<dbReference type="Pfam" id="PF00589">
    <property type="entry name" value="Phage_integrase"/>
    <property type="match status" value="1"/>
</dbReference>
<keyword evidence="3 5" id="KW-0238">DNA-binding</keyword>
<dbReference type="InterPro" id="IPR002104">
    <property type="entry name" value="Integrase_catalytic"/>
</dbReference>
<evidence type="ECO:0000256" key="1">
    <source>
        <dbReference type="ARBA" id="ARBA00008857"/>
    </source>
</evidence>
<name>A0ABU5ZMI6_9BACL</name>
<dbReference type="Pfam" id="PF02899">
    <property type="entry name" value="Phage_int_SAM_1"/>
    <property type="match status" value="1"/>
</dbReference>
<dbReference type="InterPro" id="IPR004107">
    <property type="entry name" value="Integrase_SAM-like_N"/>
</dbReference>
<evidence type="ECO:0000313" key="8">
    <source>
        <dbReference type="EMBL" id="MEB3103737.1"/>
    </source>
</evidence>
<evidence type="ECO:0000256" key="2">
    <source>
        <dbReference type="ARBA" id="ARBA00022908"/>
    </source>
</evidence>
<evidence type="ECO:0000259" key="6">
    <source>
        <dbReference type="PROSITE" id="PS51898"/>
    </source>
</evidence>
<keyword evidence="9" id="KW-1185">Reference proteome</keyword>
<evidence type="ECO:0000256" key="4">
    <source>
        <dbReference type="ARBA" id="ARBA00023172"/>
    </source>
</evidence>
<dbReference type="InterPro" id="IPR013762">
    <property type="entry name" value="Integrase-like_cat_sf"/>
</dbReference>
<comment type="caution">
    <text evidence="8">The sequence shown here is derived from an EMBL/GenBank/DDBJ whole genome shotgun (WGS) entry which is preliminary data.</text>
</comment>
<dbReference type="SUPFAM" id="SSF56349">
    <property type="entry name" value="DNA breaking-rejoining enzymes"/>
    <property type="match status" value="1"/>
</dbReference>
<evidence type="ECO:0000256" key="3">
    <source>
        <dbReference type="ARBA" id="ARBA00023125"/>
    </source>
</evidence>
<protein>
    <submittedName>
        <fullName evidence="8">Tyrosine-type recombinase/integrase</fullName>
    </submittedName>
</protein>
<dbReference type="InterPro" id="IPR050090">
    <property type="entry name" value="Tyrosine_recombinase_XerCD"/>
</dbReference>
<dbReference type="EMBL" id="JAYJLD010000048">
    <property type="protein sequence ID" value="MEB3103737.1"/>
    <property type="molecule type" value="Genomic_DNA"/>
</dbReference>
<dbReference type="Gene3D" id="1.10.443.10">
    <property type="entry name" value="Intergrase catalytic core"/>
    <property type="match status" value="1"/>
</dbReference>
<organism evidence="8 9">
    <name type="scientific">Ferviditalea candida</name>
    <dbReference type="NCBI Taxonomy" id="3108399"/>
    <lineage>
        <taxon>Bacteria</taxon>
        <taxon>Bacillati</taxon>
        <taxon>Bacillota</taxon>
        <taxon>Bacilli</taxon>
        <taxon>Bacillales</taxon>
        <taxon>Paenibacillaceae</taxon>
        <taxon>Ferviditalea</taxon>
    </lineage>
</organism>
<feature type="domain" description="Tyr recombinase" evidence="6">
    <location>
        <begin position="130"/>
        <end position="310"/>
    </location>
</feature>
<feature type="domain" description="Core-binding (CB)" evidence="7">
    <location>
        <begin position="22"/>
        <end position="109"/>
    </location>
</feature>
<dbReference type="RefSeq" id="WP_371755865.1">
    <property type="nucleotide sequence ID" value="NZ_JAYJLD010000048.1"/>
</dbReference>
<reference evidence="8" key="1">
    <citation type="submission" date="2023-12" db="EMBL/GenBank/DDBJ databases">
        <title>Fervidustalea candida gen. nov., sp. nov., a novel member of the family Paenibacillaceae isolated from a geothermal area.</title>
        <authorList>
            <person name="Li W.-J."/>
            <person name="Jiao J.-Y."/>
            <person name="Chen Y."/>
        </authorList>
    </citation>
    <scope>NUCLEOTIDE SEQUENCE</scope>
    <source>
        <strain evidence="8">SYSU GA230002</strain>
    </source>
</reference>